<accession>A0ACC3BPF0</accession>
<reference evidence="1" key="1">
    <citation type="submission" date="2019-11" db="EMBL/GenBank/DDBJ databases">
        <title>Nori genome reveals adaptations in red seaweeds to the harsh intertidal environment.</title>
        <authorList>
            <person name="Wang D."/>
            <person name="Mao Y."/>
        </authorList>
    </citation>
    <scope>NUCLEOTIDE SEQUENCE</scope>
    <source>
        <tissue evidence="1">Gametophyte</tissue>
    </source>
</reference>
<name>A0ACC3BPF0_PYRYE</name>
<protein>
    <submittedName>
        <fullName evidence="1">Uncharacterized protein</fullName>
    </submittedName>
</protein>
<sequence>MFSSFSMYDGRRQSYERPPPRHLVIDGGLYGPHDDSGVAPPTPLGPPEDYATYPRALASSGPRRTRPAVAPRPSRGEDRGGGGGSDSGLSSWAAGLRAEFFAADAEISGAPDPAPAAAVAAAAAASAGQALERAKRRLHAARIASVTAREEEASSTGFTKHFRRDTYRERQAELERQRATAAAVLDSTIRTVSAADEKWRTAEAERARLAGLVRRRKVAAARRWEVLDDLFAGGAGDAAENAAERARAAAVAHKQQVASAMGVAARAMAHATRATDALTDVVRLLLSASSANTMDLYSKGNYGMGGMAQQQVNANMARAGHLAEVAAREAVAARRLSPGMPPPPTFGVKQNQFSALMSMFRDSTFSDMRQRMKIQKALAEARAAVASSRRSQAWQEAAAARVRGDLAAAEAEVSRAQERLLAERVRLIRMPL</sequence>
<comment type="caution">
    <text evidence="1">The sequence shown here is derived from an EMBL/GenBank/DDBJ whole genome shotgun (WGS) entry which is preliminary data.</text>
</comment>
<dbReference type="EMBL" id="CM020618">
    <property type="protein sequence ID" value="KAK1859488.1"/>
    <property type="molecule type" value="Genomic_DNA"/>
</dbReference>
<organism evidence="1 2">
    <name type="scientific">Pyropia yezoensis</name>
    <name type="common">Susabi-nori</name>
    <name type="synonym">Porphyra yezoensis</name>
    <dbReference type="NCBI Taxonomy" id="2788"/>
    <lineage>
        <taxon>Eukaryota</taxon>
        <taxon>Rhodophyta</taxon>
        <taxon>Bangiophyceae</taxon>
        <taxon>Bangiales</taxon>
        <taxon>Bangiaceae</taxon>
        <taxon>Pyropia</taxon>
    </lineage>
</organism>
<dbReference type="Proteomes" id="UP000798662">
    <property type="component" value="Chromosome 1"/>
</dbReference>
<keyword evidence="2" id="KW-1185">Reference proteome</keyword>
<evidence type="ECO:0000313" key="1">
    <source>
        <dbReference type="EMBL" id="KAK1859488.1"/>
    </source>
</evidence>
<proteinExistence type="predicted"/>
<evidence type="ECO:0000313" key="2">
    <source>
        <dbReference type="Proteomes" id="UP000798662"/>
    </source>
</evidence>
<gene>
    <name evidence="1" type="ORF">I4F81_002084</name>
</gene>